<dbReference type="GeneID" id="96263099"/>
<reference evidence="1 2" key="1">
    <citation type="submission" date="2021-02" db="EMBL/GenBank/DDBJ databases">
        <title>Streptomyces spirodelae sp. nov., isolated from duckweed.</title>
        <authorList>
            <person name="Saimee Y."/>
            <person name="Duangmal K."/>
        </authorList>
    </citation>
    <scope>NUCLEOTIDE SEQUENCE [LARGE SCALE GENOMIC DNA]</scope>
    <source>
        <strain evidence="1 2">DSM 42105</strain>
    </source>
</reference>
<gene>
    <name evidence="1" type="ORF">JW613_31290</name>
</gene>
<dbReference type="Proteomes" id="UP000721954">
    <property type="component" value="Unassembled WGS sequence"/>
</dbReference>
<name>A0ABS3Y531_9ACTN</name>
<proteinExistence type="predicted"/>
<accession>A0ABS3Y531</accession>
<evidence type="ECO:0008006" key="3">
    <source>
        <dbReference type="Google" id="ProtNLM"/>
    </source>
</evidence>
<evidence type="ECO:0000313" key="2">
    <source>
        <dbReference type="Proteomes" id="UP000721954"/>
    </source>
</evidence>
<keyword evidence="2" id="KW-1185">Reference proteome</keyword>
<dbReference type="EMBL" id="JAFFZM010000027">
    <property type="protein sequence ID" value="MBO8202726.1"/>
    <property type="molecule type" value="Genomic_DNA"/>
</dbReference>
<protein>
    <recommendedName>
        <fullName evidence="3">Secreted protein</fullName>
    </recommendedName>
</protein>
<comment type="caution">
    <text evidence="1">The sequence shown here is derived from an EMBL/GenBank/DDBJ whole genome shotgun (WGS) entry which is preliminary data.</text>
</comment>
<dbReference type="RefSeq" id="WP_209214240.1">
    <property type="nucleotide sequence ID" value="NZ_JAFFZM010000027.1"/>
</dbReference>
<sequence>MGGWLICQAKLLPLWEWWRVAAVGEELAAAADGAGLVVLVERAGVGPVPAVLALSWARSKPCGHLVGPVAFAVLAGVTADLKMAAPTQVW</sequence>
<organism evidence="1 2">
    <name type="scientific">Streptomyces smyrnaeus</name>
    <dbReference type="NCBI Taxonomy" id="1387713"/>
    <lineage>
        <taxon>Bacteria</taxon>
        <taxon>Bacillati</taxon>
        <taxon>Actinomycetota</taxon>
        <taxon>Actinomycetes</taxon>
        <taxon>Kitasatosporales</taxon>
        <taxon>Streptomycetaceae</taxon>
        <taxon>Streptomyces</taxon>
    </lineage>
</organism>
<evidence type="ECO:0000313" key="1">
    <source>
        <dbReference type="EMBL" id="MBO8202726.1"/>
    </source>
</evidence>